<dbReference type="KEGG" id="pox:MB84_30920"/>
<accession>A0A192B186</accession>
<name>A0A192B186_9BURK</name>
<evidence type="ECO:0000313" key="1">
    <source>
        <dbReference type="EMBL" id="ANJ87042.1"/>
    </source>
</evidence>
<evidence type="ECO:0000313" key="2">
    <source>
        <dbReference type="Proteomes" id="UP000035050"/>
    </source>
</evidence>
<gene>
    <name evidence="1" type="ORF">MB84_30920</name>
</gene>
<dbReference type="RefSeq" id="WP_046290550.1">
    <property type="nucleotide sequence ID" value="NZ_CP011253.3"/>
</dbReference>
<dbReference type="EMBL" id="CP011253">
    <property type="protein sequence ID" value="ANJ87042.1"/>
    <property type="molecule type" value="Genomic_DNA"/>
</dbReference>
<dbReference type="OrthoDB" id="8945171at2"/>
<proteinExistence type="predicted"/>
<sequence length="81" mass="8883">MNTDPERITVTISLHPSDLKQLDHACQRVGMRREDFCVLATHLEGARVLNGEGLAALARPFNFAAGLPAALRGAFARLRTR</sequence>
<dbReference type="AlphaFoldDB" id="A0A192B186"/>
<reference evidence="1" key="1">
    <citation type="submission" date="2016-06" db="EMBL/GenBank/DDBJ databases">
        <title>Pandoraea oxalativorans DSM 23570 Genome Sequencing.</title>
        <authorList>
            <person name="Ee R."/>
            <person name="Lim Y.-L."/>
            <person name="Yong D."/>
            <person name="Yin W.-F."/>
            <person name="Chan K.-G."/>
        </authorList>
    </citation>
    <scope>NUCLEOTIDE SEQUENCE</scope>
    <source>
        <strain evidence="1">DSM 23570</strain>
    </source>
</reference>
<keyword evidence="2" id="KW-1185">Reference proteome</keyword>
<protein>
    <submittedName>
        <fullName evidence="1">Uncharacterized protein</fullName>
    </submittedName>
</protein>
<dbReference type="Proteomes" id="UP000035050">
    <property type="component" value="Chromosome"/>
</dbReference>
<organism evidence="1 2">
    <name type="scientific">Pandoraea oxalativorans</name>
    <dbReference type="NCBI Taxonomy" id="573737"/>
    <lineage>
        <taxon>Bacteria</taxon>
        <taxon>Pseudomonadati</taxon>
        <taxon>Pseudomonadota</taxon>
        <taxon>Betaproteobacteria</taxon>
        <taxon>Burkholderiales</taxon>
        <taxon>Burkholderiaceae</taxon>
        <taxon>Pandoraea</taxon>
    </lineage>
</organism>